<proteinExistence type="predicted"/>
<dbReference type="AlphaFoldDB" id="A0A2S9XTC8"/>
<evidence type="ECO:0000256" key="1">
    <source>
        <dbReference type="SAM" id="MobiDB-lite"/>
    </source>
</evidence>
<organism evidence="2 3">
    <name type="scientific">Enhygromyxa salina</name>
    <dbReference type="NCBI Taxonomy" id="215803"/>
    <lineage>
        <taxon>Bacteria</taxon>
        <taxon>Pseudomonadati</taxon>
        <taxon>Myxococcota</taxon>
        <taxon>Polyangia</taxon>
        <taxon>Nannocystales</taxon>
        <taxon>Nannocystaceae</taxon>
        <taxon>Enhygromyxa</taxon>
    </lineage>
</organism>
<evidence type="ECO:0000313" key="3">
    <source>
        <dbReference type="Proteomes" id="UP000238823"/>
    </source>
</evidence>
<name>A0A2S9XTC8_9BACT</name>
<reference evidence="2 3" key="1">
    <citation type="submission" date="2018-03" db="EMBL/GenBank/DDBJ databases">
        <title>Draft Genome Sequences of the Obligatory Marine Myxobacteria Enhygromyxa salina SWB007.</title>
        <authorList>
            <person name="Poehlein A."/>
            <person name="Moghaddam J.A."/>
            <person name="Harms H."/>
            <person name="Alanjari M."/>
            <person name="Koenig G.M."/>
            <person name="Daniel R."/>
            <person name="Schaeberle T.F."/>
        </authorList>
    </citation>
    <scope>NUCLEOTIDE SEQUENCE [LARGE SCALE GENOMIC DNA]</scope>
    <source>
        <strain evidence="2 3">SWB007</strain>
    </source>
</reference>
<comment type="caution">
    <text evidence="2">The sequence shown here is derived from an EMBL/GenBank/DDBJ whole genome shotgun (WGS) entry which is preliminary data.</text>
</comment>
<protein>
    <submittedName>
        <fullName evidence="2">Uncharacterized protein</fullName>
    </submittedName>
</protein>
<gene>
    <name evidence="2" type="ORF">ENSA7_69080</name>
</gene>
<accession>A0A2S9XTC8</accession>
<dbReference type="EMBL" id="PVNL01000135">
    <property type="protein sequence ID" value="PRP96094.1"/>
    <property type="molecule type" value="Genomic_DNA"/>
</dbReference>
<evidence type="ECO:0000313" key="2">
    <source>
        <dbReference type="EMBL" id="PRP96094.1"/>
    </source>
</evidence>
<feature type="compositionally biased region" description="Basic residues" evidence="1">
    <location>
        <begin position="211"/>
        <end position="226"/>
    </location>
</feature>
<feature type="compositionally biased region" description="Basic residues" evidence="1">
    <location>
        <begin position="36"/>
        <end position="60"/>
    </location>
</feature>
<feature type="region of interest" description="Disordered" evidence="1">
    <location>
        <begin position="193"/>
        <end position="226"/>
    </location>
</feature>
<sequence>MGSRSPVVTRGIILTAARPCHELVRSGRSRDPRWRAPARGHGWNHRRQIRSGRVRGHRPQRHCDQDGPPSDGVGPISASPSRSVERMIINYYMAPSPGSEALDAFSKLHAVVLRHQGARVFGSVGRRNTRPGSAAWTTPTTYRTRGPIRQVRSTVGWTHRQRRIAPQQWRWFYRSHSREGRGSANVARSRILLSTSSPPTSMESLSSTASRCRRTRWSSRRAGRAC</sequence>
<feature type="region of interest" description="Disordered" evidence="1">
    <location>
        <begin position="26"/>
        <end position="78"/>
    </location>
</feature>
<feature type="compositionally biased region" description="Low complexity" evidence="1">
    <location>
        <begin position="193"/>
        <end position="210"/>
    </location>
</feature>
<dbReference type="Proteomes" id="UP000238823">
    <property type="component" value="Unassembled WGS sequence"/>
</dbReference>